<dbReference type="AlphaFoldDB" id="A0A845DLZ5"/>
<protein>
    <recommendedName>
        <fullName evidence="3">DUF4083 domain-containing protein</fullName>
    </recommendedName>
</protein>
<dbReference type="Proteomes" id="UP000460949">
    <property type="component" value="Unassembled WGS sequence"/>
</dbReference>
<name>A0A845DLZ5_9BACI</name>
<dbReference type="RefSeq" id="WP_160835098.1">
    <property type="nucleotide sequence ID" value="NZ_WMET01000001.1"/>
</dbReference>
<dbReference type="EMBL" id="WMET01000001">
    <property type="protein sequence ID" value="MYL18641.1"/>
    <property type="molecule type" value="Genomic_DNA"/>
</dbReference>
<evidence type="ECO:0008006" key="3">
    <source>
        <dbReference type="Google" id="ProtNLM"/>
    </source>
</evidence>
<sequence>MGGFIVLAGAGLLLYVVLTVSYMDKKMSKQERDIEEVKSLLKVVIKEQHSKESTGKE</sequence>
<organism evidence="1 2">
    <name type="scientific">Halobacillus litoralis</name>
    <dbReference type="NCBI Taxonomy" id="45668"/>
    <lineage>
        <taxon>Bacteria</taxon>
        <taxon>Bacillati</taxon>
        <taxon>Bacillota</taxon>
        <taxon>Bacilli</taxon>
        <taxon>Bacillales</taxon>
        <taxon>Bacillaceae</taxon>
        <taxon>Halobacillus</taxon>
    </lineage>
</organism>
<accession>A0A845DLZ5</accession>
<evidence type="ECO:0000313" key="1">
    <source>
        <dbReference type="EMBL" id="MYL18641.1"/>
    </source>
</evidence>
<proteinExistence type="predicted"/>
<reference evidence="1 2" key="1">
    <citation type="submission" date="2019-11" db="EMBL/GenBank/DDBJ databases">
        <title>Genome sequences of 17 halophilic strains isolated from different environments.</title>
        <authorList>
            <person name="Furrow R.E."/>
        </authorList>
    </citation>
    <scope>NUCLEOTIDE SEQUENCE [LARGE SCALE GENOMIC DNA]</scope>
    <source>
        <strain evidence="1 2">22511_23_Filter</strain>
    </source>
</reference>
<gene>
    <name evidence="1" type="ORF">GLW04_01995</name>
</gene>
<comment type="caution">
    <text evidence="1">The sequence shown here is derived from an EMBL/GenBank/DDBJ whole genome shotgun (WGS) entry which is preliminary data.</text>
</comment>
<evidence type="ECO:0000313" key="2">
    <source>
        <dbReference type="Proteomes" id="UP000460949"/>
    </source>
</evidence>